<evidence type="ECO:0000313" key="2">
    <source>
        <dbReference type="WBParaSite" id="maker-uti_cns_0046024-snap-gene-1.9-mRNA-1"/>
    </source>
</evidence>
<sequence length="76" mass="8695">MASAYYHPWSTRIGSRDYPSSSSRVFTVRPMALRVPRVLQQWQLTIHMLVIELVITSSTQHGQVIARCPQLQTQPS</sequence>
<protein>
    <submittedName>
        <fullName evidence="2">Uncharacterized protein</fullName>
    </submittedName>
</protein>
<name>A0A1I8J6N1_9PLAT</name>
<dbReference type="AlphaFoldDB" id="A0A1I8J6N1"/>
<accession>A0A1I8J6N1</accession>
<keyword evidence="1" id="KW-1185">Reference proteome</keyword>
<reference evidence="2" key="1">
    <citation type="submission" date="2016-11" db="UniProtKB">
        <authorList>
            <consortium name="WormBaseParasite"/>
        </authorList>
    </citation>
    <scope>IDENTIFICATION</scope>
</reference>
<dbReference type="WBParaSite" id="maker-uti_cns_0046024-snap-gene-1.9-mRNA-1">
    <property type="protein sequence ID" value="maker-uti_cns_0046024-snap-gene-1.9-mRNA-1"/>
    <property type="gene ID" value="maker-uti_cns_0046024-snap-gene-1.9"/>
</dbReference>
<evidence type="ECO:0000313" key="1">
    <source>
        <dbReference type="Proteomes" id="UP000095280"/>
    </source>
</evidence>
<dbReference type="Proteomes" id="UP000095280">
    <property type="component" value="Unplaced"/>
</dbReference>
<organism evidence="1 2">
    <name type="scientific">Macrostomum lignano</name>
    <dbReference type="NCBI Taxonomy" id="282301"/>
    <lineage>
        <taxon>Eukaryota</taxon>
        <taxon>Metazoa</taxon>
        <taxon>Spiralia</taxon>
        <taxon>Lophotrochozoa</taxon>
        <taxon>Platyhelminthes</taxon>
        <taxon>Rhabditophora</taxon>
        <taxon>Macrostomorpha</taxon>
        <taxon>Macrostomida</taxon>
        <taxon>Macrostomidae</taxon>
        <taxon>Macrostomum</taxon>
    </lineage>
</organism>
<proteinExistence type="predicted"/>